<feature type="compositionally biased region" description="Basic and acidic residues" evidence="1">
    <location>
        <begin position="47"/>
        <end position="64"/>
    </location>
</feature>
<protein>
    <submittedName>
        <fullName evidence="2">Uncharacterized protein</fullName>
    </submittedName>
</protein>
<feature type="region of interest" description="Disordered" evidence="1">
    <location>
        <begin position="1"/>
        <end position="85"/>
    </location>
</feature>
<organism evidence="2 3">
    <name type="scientific">Rhodococcus aetherivorans</name>
    <dbReference type="NCBI Taxonomy" id="191292"/>
    <lineage>
        <taxon>Bacteria</taxon>
        <taxon>Bacillati</taxon>
        <taxon>Actinomycetota</taxon>
        <taxon>Actinomycetes</taxon>
        <taxon>Mycobacteriales</taxon>
        <taxon>Nocardiaceae</taxon>
        <taxon>Rhodococcus</taxon>
    </lineage>
</organism>
<proteinExistence type="predicted"/>
<gene>
    <name evidence="2" type="ORF">RAJCM14343_1576</name>
</gene>
<accession>A0ABQ0YID9</accession>
<sequence length="85" mass="9061">MGDNGMLACERHGNQGRRRHRQCRSAAAGTRCLAAGTRSHPPGHGVIRRDTESSAGHDRSDRPARPPSALVGASARETAKSRGYT</sequence>
<reference evidence="2 3" key="1">
    <citation type="journal article" date="2018" name="Biodegradation">
        <title>1,4-Dioxane degradation characteristics of Rhodococcus aetherivorans JCM 14343.</title>
        <authorList>
            <person name="Inoue D."/>
            <person name="Tsunoda T."/>
            <person name="Yamamoto N."/>
            <person name="Ike M."/>
            <person name="Sei K."/>
        </authorList>
    </citation>
    <scope>NUCLEOTIDE SEQUENCE [LARGE SCALE GENOMIC DNA]</scope>
    <source>
        <strain evidence="2 3">JCM 14343</strain>
    </source>
</reference>
<evidence type="ECO:0000313" key="3">
    <source>
        <dbReference type="Proteomes" id="UP000325466"/>
    </source>
</evidence>
<dbReference type="EMBL" id="BLAH01000060">
    <property type="protein sequence ID" value="GES36325.1"/>
    <property type="molecule type" value="Genomic_DNA"/>
</dbReference>
<evidence type="ECO:0000256" key="1">
    <source>
        <dbReference type="SAM" id="MobiDB-lite"/>
    </source>
</evidence>
<comment type="caution">
    <text evidence="2">The sequence shown here is derived from an EMBL/GenBank/DDBJ whole genome shotgun (WGS) entry which is preliminary data.</text>
</comment>
<name>A0ABQ0YID9_9NOCA</name>
<evidence type="ECO:0000313" key="2">
    <source>
        <dbReference type="EMBL" id="GES36325.1"/>
    </source>
</evidence>
<dbReference type="Proteomes" id="UP000325466">
    <property type="component" value="Unassembled WGS sequence"/>
</dbReference>
<keyword evidence="3" id="KW-1185">Reference proteome</keyword>
<feature type="compositionally biased region" description="Basic residues" evidence="1">
    <location>
        <begin position="14"/>
        <end position="23"/>
    </location>
</feature>